<dbReference type="CDD" id="cd01672">
    <property type="entry name" value="TMPK"/>
    <property type="match status" value="1"/>
</dbReference>
<evidence type="ECO:0000256" key="12">
    <source>
        <dbReference type="HAMAP-Rule" id="MF_00165"/>
    </source>
</evidence>
<evidence type="ECO:0000256" key="9">
    <source>
        <dbReference type="ARBA" id="ARBA00029962"/>
    </source>
</evidence>
<evidence type="ECO:0000256" key="10">
    <source>
        <dbReference type="ARBA" id="ARBA00048743"/>
    </source>
</evidence>
<keyword evidence="4 12" id="KW-0808">Transferase</keyword>
<comment type="function">
    <text evidence="11 12">Phosphorylation of dTMP to form dTDP in both de novo and salvage pathways of dTTP synthesis.</text>
</comment>
<dbReference type="GO" id="GO:0004798">
    <property type="term" value="F:dTMP kinase activity"/>
    <property type="evidence" value="ECO:0007669"/>
    <property type="project" value="UniProtKB-UniRule"/>
</dbReference>
<dbReference type="HAMAP" id="MF_00165">
    <property type="entry name" value="Thymidylate_kinase"/>
    <property type="match status" value="1"/>
</dbReference>
<evidence type="ECO:0000256" key="4">
    <source>
        <dbReference type="ARBA" id="ARBA00022679"/>
    </source>
</evidence>
<evidence type="ECO:0000256" key="2">
    <source>
        <dbReference type="ARBA" id="ARBA00012980"/>
    </source>
</evidence>
<dbReference type="Gene3D" id="3.40.50.300">
    <property type="entry name" value="P-loop containing nucleotide triphosphate hydrolases"/>
    <property type="match status" value="1"/>
</dbReference>
<accession>A0A520MU95</accession>
<evidence type="ECO:0000256" key="1">
    <source>
        <dbReference type="ARBA" id="ARBA00009776"/>
    </source>
</evidence>
<dbReference type="EMBL" id="SHBG01000015">
    <property type="protein sequence ID" value="RZO24802.1"/>
    <property type="molecule type" value="Genomic_DNA"/>
</dbReference>
<dbReference type="PANTHER" id="PTHR10344">
    <property type="entry name" value="THYMIDYLATE KINASE"/>
    <property type="match status" value="1"/>
</dbReference>
<dbReference type="PANTHER" id="PTHR10344:SF4">
    <property type="entry name" value="UMP-CMP KINASE 2, MITOCHONDRIAL"/>
    <property type="match status" value="1"/>
</dbReference>
<evidence type="ECO:0000313" key="14">
    <source>
        <dbReference type="EMBL" id="RZO24802.1"/>
    </source>
</evidence>
<dbReference type="Pfam" id="PF02223">
    <property type="entry name" value="Thymidylate_kin"/>
    <property type="match status" value="1"/>
</dbReference>
<dbReference type="GO" id="GO:0005524">
    <property type="term" value="F:ATP binding"/>
    <property type="evidence" value="ECO:0007669"/>
    <property type="project" value="UniProtKB-UniRule"/>
</dbReference>
<dbReference type="GO" id="GO:0006227">
    <property type="term" value="P:dUDP biosynthetic process"/>
    <property type="evidence" value="ECO:0007669"/>
    <property type="project" value="TreeGrafter"/>
</dbReference>
<protein>
    <recommendedName>
        <fullName evidence="3 12">Thymidylate kinase</fullName>
        <ecNumber evidence="2 12">2.7.4.9</ecNumber>
    </recommendedName>
    <alternativeName>
        <fullName evidence="9 12">dTMP kinase</fullName>
    </alternativeName>
</protein>
<dbReference type="Proteomes" id="UP000315498">
    <property type="component" value="Unassembled WGS sequence"/>
</dbReference>
<comment type="similarity">
    <text evidence="1 12">Belongs to the thymidylate kinase family.</text>
</comment>
<keyword evidence="7 12" id="KW-0418">Kinase</keyword>
<evidence type="ECO:0000256" key="6">
    <source>
        <dbReference type="ARBA" id="ARBA00022741"/>
    </source>
</evidence>
<keyword evidence="5 12" id="KW-0545">Nucleotide biosynthesis</keyword>
<evidence type="ECO:0000256" key="5">
    <source>
        <dbReference type="ARBA" id="ARBA00022727"/>
    </source>
</evidence>
<proteinExistence type="inferred from homology"/>
<dbReference type="FunFam" id="3.40.50.300:FF:000225">
    <property type="entry name" value="Thymidylate kinase"/>
    <property type="match status" value="1"/>
</dbReference>
<evidence type="ECO:0000313" key="15">
    <source>
        <dbReference type="Proteomes" id="UP000315498"/>
    </source>
</evidence>
<dbReference type="GO" id="GO:0006235">
    <property type="term" value="P:dTTP biosynthetic process"/>
    <property type="evidence" value="ECO:0007669"/>
    <property type="project" value="UniProtKB-UniRule"/>
</dbReference>
<feature type="binding site" evidence="12">
    <location>
        <begin position="8"/>
        <end position="15"/>
    </location>
    <ligand>
        <name>ATP</name>
        <dbReference type="ChEBI" id="CHEBI:30616"/>
    </ligand>
</feature>
<evidence type="ECO:0000256" key="7">
    <source>
        <dbReference type="ARBA" id="ARBA00022777"/>
    </source>
</evidence>
<comment type="catalytic activity">
    <reaction evidence="10 12">
        <text>dTMP + ATP = dTDP + ADP</text>
        <dbReference type="Rhea" id="RHEA:13517"/>
        <dbReference type="ChEBI" id="CHEBI:30616"/>
        <dbReference type="ChEBI" id="CHEBI:58369"/>
        <dbReference type="ChEBI" id="CHEBI:63528"/>
        <dbReference type="ChEBI" id="CHEBI:456216"/>
        <dbReference type="EC" id="2.7.4.9"/>
    </reaction>
</comment>
<feature type="domain" description="Thymidylate kinase-like" evidence="13">
    <location>
        <begin position="6"/>
        <end position="188"/>
    </location>
</feature>
<organism evidence="14 15">
    <name type="scientific">SAR86 cluster bacterium</name>
    <dbReference type="NCBI Taxonomy" id="2030880"/>
    <lineage>
        <taxon>Bacteria</taxon>
        <taxon>Pseudomonadati</taxon>
        <taxon>Pseudomonadota</taxon>
        <taxon>Gammaproteobacteria</taxon>
        <taxon>SAR86 cluster</taxon>
    </lineage>
</organism>
<dbReference type="NCBIfam" id="TIGR00041">
    <property type="entry name" value="DTMP_kinase"/>
    <property type="match status" value="1"/>
</dbReference>
<reference evidence="14 15" key="1">
    <citation type="submission" date="2019-02" db="EMBL/GenBank/DDBJ databases">
        <title>Prokaryotic population dynamics and viral predation in marine succession experiment using metagenomics: the confinement effect.</title>
        <authorList>
            <person name="Haro-Moreno J.M."/>
            <person name="Rodriguez-Valera F."/>
            <person name="Lopez-Perez M."/>
        </authorList>
    </citation>
    <scope>NUCLEOTIDE SEQUENCE [LARGE SCALE GENOMIC DNA]</scope>
    <source>
        <strain evidence="14">MED-G161</strain>
    </source>
</reference>
<keyword evidence="6 12" id="KW-0547">Nucleotide-binding</keyword>
<dbReference type="SUPFAM" id="SSF52540">
    <property type="entry name" value="P-loop containing nucleoside triphosphate hydrolases"/>
    <property type="match status" value="1"/>
</dbReference>
<dbReference type="EC" id="2.7.4.9" evidence="2 12"/>
<gene>
    <name evidence="12 14" type="primary">tmk</name>
    <name evidence="14" type="ORF">EVA94_02190</name>
</gene>
<dbReference type="AlphaFoldDB" id="A0A520MU95"/>
<keyword evidence="8 12" id="KW-0067">ATP-binding</keyword>
<evidence type="ECO:0000256" key="8">
    <source>
        <dbReference type="ARBA" id="ARBA00022840"/>
    </source>
</evidence>
<dbReference type="InterPro" id="IPR039430">
    <property type="entry name" value="Thymidylate_kin-like_dom"/>
</dbReference>
<dbReference type="InterPro" id="IPR027417">
    <property type="entry name" value="P-loop_NTPase"/>
</dbReference>
<sequence length="196" mass="22399">MKIISFEGIEGVGKSTQISLLKEYLESKKYLVEIYREPGSTITGEKIRDILLNNSSQLSDKAELLLMFAARAELINQKINKSKADFILFDRFYDASIAYQGYGRNLSKTFINELTLFIECPEPNLSFLLDISVEEGFSRKTNDTKDRIESAGIEFFNNVRNGYLEIAKDKRFVTIDASNNIQFIHKSIIKNIESLT</sequence>
<comment type="caution">
    <text evidence="14">The sequence shown here is derived from an EMBL/GenBank/DDBJ whole genome shotgun (WGS) entry which is preliminary data.</text>
</comment>
<dbReference type="GO" id="GO:0006233">
    <property type="term" value="P:dTDP biosynthetic process"/>
    <property type="evidence" value="ECO:0007669"/>
    <property type="project" value="InterPro"/>
</dbReference>
<dbReference type="GO" id="GO:0005829">
    <property type="term" value="C:cytosol"/>
    <property type="evidence" value="ECO:0007669"/>
    <property type="project" value="TreeGrafter"/>
</dbReference>
<evidence type="ECO:0000256" key="11">
    <source>
        <dbReference type="ARBA" id="ARBA00057735"/>
    </source>
</evidence>
<dbReference type="InterPro" id="IPR018094">
    <property type="entry name" value="Thymidylate_kinase"/>
</dbReference>
<evidence type="ECO:0000259" key="13">
    <source>
        <dbReference type="Pfam" id="PF02223"/>
    </source>
</evidence>
<evidence type="ECO:0000256" key="3">
    <source>
        <dbReference type="ARBA" id="ARBA00017144"/>
    </source>
</evidence>
<name>A0A520MU95_9GAMM</name>